<accession>A0A812MCK0</accession>
<dbReference type="OrthoDB" id="100546at2759"/>
<dbReference type="InterPro" id="IPR014710">
    <property type="entry name" value="RmlC-like_jellyroll"/>
</dbReference>
<dbReference type="Gene3D" id="1.10.510.10">
    <property type="entry name" value="Transferase(Phosphotransferase) domain 1"/>
    <property type="match status" value="1"/>
</dbReference>
<protein>
    <recommendedName>
        <fullName evidence="13">cGMP-dependent protein kinase</fullName>
        <ecNumber evidence="3">2.7.11.12</ecNumber>
    </recommendedName>
</protein>
<dbReference type="InterPro" id="IPR017441">
    <property type="entry name" value="Protein_kinase_ATP_BS"/>
</dbReference>
<dbReference type="EC" id="2.7.11.12" evidence="3"/>
<evidence type="ECO:0000256" key="6">
    <source>
        <dbReference type="ARBA" id="ARBA00022553"/>
    </source>
</evidence>
<keyword evidence="9" id="KW-0418">Kinase</keyword>
<dbReference type="GO" id="GO:0004691">
    <property type="term" value="F:cAMP-dependent protein kinase activity"/>
    <property type="evidence" value="ECO:0007669"/>
    <property type="project" value="TreeGrafter"/>
</dbReference>
<dbReference type="InterPro" id="IPR008271">
    <property type="entry name" value="Ser/Thr_kinase_AS"/>
</dbReference>
<dbReference type="GO" id="GO:0005952">
    <property type="term" value="C:cAMP-dependent protein kinase complex"/>
    <property type="evidence" value="ECO:0007669"/>
    <property type="project" value="TreeGrafter"/>
</dbReference>
<dbReference type="SUPFAM" id="SSF51206">
    <property type="entry name" value="cAMP-binding domain-like"/>
    <property type="match status" value="4"/>
</dbReference>
<evidence type="ECO:0000259" key="20">
    <source>
        <dbReference type="PROSITE" id="PS51285"/>
    </source>
</evidence>
<dbReference type="GO" id="GO:0030553">
    <property type="term" value="F:cGMP binding"/>
    <property type="evidence" value="ECO:0007669"/>
    <property type="project" value="UniProtKB-KW"/>
</dbReference>
<dbReference type="PROSITE" id="PS00107">
    <property type="entry name" value="PROTEIN_KINASE_ATP"/>
    <property type="match status" value="1"/>
</dbReference>
<keyword evidence="6" id="KW-0597">Phosphoprotein</keyword>
<dbReference type="CDD" id="cd00038">
    <property type="entry name" value="CAP_ED"/>
    <property type="match status" value="3"/>
</dbReference>
<dbReference type="PROSITE" id="PS50042">
    <property type="entry name" value="CNMP_BINDING_3"/>
    <property type="match status" value="3"/>
</dbReference>
<evidence type="ECO:0000256" key="7">
    <source>
        <dbReference type="ARBA" id="ARBA00022679"/>
    </source>
</evidence>
<dbReference type="Gene3D" id="2.60.120.10">
    <property type="entry name" value="Jelly Rolls"/>
    <property type="match status" value="3"/>
</dbReference>
<dbReference type="InterPro" id="IPR000719">
    <property type="entry name" value="Prot_kinase_dom"/>
</dbReference>
<evidence type="ECO:0000259" key="19">
    <source>
        <dbReference type="PROSITE" id="PS50042"/>
    </source>
</evidence>
<comment type="cofactor">
    <cofactor evidence="1">
        <name>Mg(2+)</name>
        <dbReference type="ChEBI" id="CHEBI:18420"/>
    </cofactor>
</comment>
<dbReference type="PANTHER" id="PTHR24353">
    <property type="entry name" value="CYCLIC NUCLEOTIDE-DEPENDENT PROTEIN KINASE"/>
    <property type="match status" value="1"/>
</dbReference>
<evidence type="ECO:0000313" key="22">
    <source>
        <dbReference type="Proteomes" id="UP000649617"/>
    </source>
</evidence>
<dbReference type="GO" id="GO:0004692">
    <property type="term" value="F:cGMP-dependent protein kinase activity"/>
    <property type="evidence" value="ECO:0007669"/>
    <property type="project" value="UniProtKB-EC"/>
</dbReference>
<comment type="caution">
    <text evidence="21">The sequence shown here is derived from an EMBL/GenBank/DDBJ whole genome shotgun (WGS) entry which is preliminary data.</text>
</comment>
<feature type="region of interest" description="Disordered" evidence="17">
    <location>
        <begin position="72"/>
        <end position="91"/>
    </location>
</feature>
<keyword evidence="10 16" id="KW-0067">ATP-binding</keyword>
<comment type="catalytic activity">
    <reaction evidence="14">
        <text>L-threonyl-[protein] + ATP = O-phospho-L-threonyl-[protein] + ADP + H(+)</text>
        <dbReference type="Rhea" id="RHEA:46608"/>
        <dbReference type="Rhea" id="RHEA-COMP:11060"/>
        <dbReference type="Rhea" id="RHEA-COMP:11605"/>
        <dbReference type="ChEBI" id="CHEBI:15378"/>
        <dbReference type="ChEBI" id="CHEBI:30013"/>
        <dbReference type="ChEBI" id="CHEBI:30616"/>
        <dbReference type="ChEBI" id="CHEBI:61977"/>
        <dbReference type="ChEBI" id="CHEBI:456216"/>
        <dbReference type="EC" id="2.7.11.12"/>
    </reaction>
</comment>
<dbReference type="Pfam" id="PF00027">
    <property type="entry name" value="cNMP_binding"/>
    <property type="match status" value="3"/>
</dbReference>
<evidence type="ECO:0000256" key="13">
    <source>
        <dbReference type="ARBA" id="ARBA00024113"/>
    </source>
</evidence>
<dbReference type="Proteomes" id="UP000649617">
    <property type="component" value="Unassembled WGS sequence"/>
</dbReference>
<sequence length="935" mass="104070">MGNGAASAAKAKARFSLVSSPFPLRLFANFQSRLQALASNPDGSQGASASQEVATAANDQVEVGRLGNMATFPSEASGTSVDGPATMRRREKRPEMLDPQLEEFLTKAFQKHFLLKSVPEDECKALSLSMKVKHAVPQEVIVRQGETVESVYFIRCFIASPNWVAGAKHVTLLRPGDSFGELALLYSIPSSTTIVAAENGELWKMERQRFLECKEQLSSSQIEKAMEFFQACQDFRYLKEDDQKSLAAVCTSKTFEDGSVVLRDEEVGECMLIVISGQVAAAESTIDAFDRVSYGKPGSVIGSVGVIYNKQQAKAFAKGPVECLCLNKAALSGFSPSVLDVLRRAAFKAILHSLPRNPLDPEPWRILSEQQVNLLISRTEDGIFEPGEIIFAPQDGAQLIVVISGQVAIMQALAKTREEDDLVFAAEDVDVVKASDKVIEAGHCYGKQPEFLEGVSMSTFGIAIGKVRLHRILHSNVQDLLGDSLMEVMRCAEIKRVLSDIFLFKNLNEEQIDRTVRELEQQIFAAGEIIVQQDDPARHFYLIQRGTVVVRKDGKVLRTLGRWDYFGERGLLLQERRSATCQALDECICLVLDADEFFQIVGHFKDELERRMQLQDLNLSISDLQCTAVVGRGTFGVVRLVTPKGKKDAPEYALKCVKKAQVVKGRQEKAIIMEREVNAQCYHPCIVQFIKTFQDKYNVYFLTEFLGGGDLFYAIRAIGALTKLQSQFFTGSIALGIEYLHGRGIMYRDLKPENVLLDFAGRAKLVDFGCCKKEIRANTLVGTPEYLAPEVIKGKGYTKSIDWWSLGVMLYEFVVGPIPFGAGEEDQMRLFAAISEAPLLFPNYVAEDAMQVLSGLLERRPERRLGSSGAKEIKKHLWFKGFDWDALAGGFFPPPWQPDAQAQMKNWEEPDGDLMDHVSTESFTFTKGMEWAKIF</sequence>
<evidence type="ECO:0000256" key="4">
    <source>
        <dbReference type="ARBA" id="ARBA00022527"/>
    </source>
</evidence>
<evidence type="ECO:0000256" key="1">
    <source>
        <dbReference type="ARBA" id="ARBA00001946"/>
    </source>
</evidence>
<dbReference type="SMART" id="SM00100">
    <property type="entry name" value="cNMP"/>
    <property type="match status" value="3"/>
</dbReference>
<reference evidence="21" key="1">
    <citation type="submission" date="2021-02" db="EMBL/GenBank/DDBJ databases">
        <authorList>
            <person name="Dougan E. K."/>
            <person name="Rhodes N."/>
            <person name="Thang M."/>
            <person name="Chan C."/>
        </authorList>
    </citation>
    <scope>NUCLEOTIDE SEQUENCE</scope>
</reference>
<keyword evidence="11" id="KW-0460">Magnesium</keyword>
<dbReference type="GO" id="GO:0005524">
    <property type="term" value="F:ATP binding"/>
    <property type="evidence" value="ECO:0007669"/>
    <property type="project" value="UniProtKB-UniRule"/>
</dbReference>
<evidence type="ECO:0000256" key="3">
    <source>
        <dbReference type="ARBA" id="ARBA00012428"/>
    </source>
</evidence>
<dbReference type="FunFam" id="1.10.510.10:FF:000048">
    <property type="entry name" value="Protein kinase C"/>
    <property type="match status" value="1"/>
</dbReference>
<dbReference type="InterPro" id="IPR000961">
    <property type="entry name" value="AGC-kinase_C"/>
</dbReference>
<dbReference type="InterPro" id="IPR011009">
    <property type="entry name" value="Kinase-like_dom_sf"/>
</dbReference>
<dbReference type="PANTHER" id="PTHR24353:SF37">
    <property type="entry name" value="CAMP-DEPENDENT PROTEIN KINASE CATALYTIC SUBUNIT PRKX"/>
    <property type="match status" value="1"/>
</dbReference>
<evidence type="ECO:0000256" key="2">
    <source>
        <dbReference type="ARBA" id="ARBA00006352"/>
    </source>
</evidence>
<feature type="domain" description="Protein kinase" evidence="18">
    <location>
        <begin position="624"/>
        <end position="879"/>
    </location>
</feature>
<evidence type="ECO:0000256" key="5">
    <source>
        <dbReference type="ARBA" id="ARBA00022535"/>
    </source>
</evidence>
<comment type="similarity">
    <text evidence="2">Belongs to the protein kinase superfamily. AGC Ser/Thr protein kinase family. cGMP subfamily.</text>
</comment>
<feature type="domain" description="Cyclic nucleotide-binding" evidence="19">
    <location>
        <begin position="114"/>
        <end position="210"/>
    </location>
</feature>
<evidence type="ECO:0000256" key="9">
    <source>
        <dbReference type="ARBA" id="ARBA00022777"/>
    </source>
</evidence>
<dbReference type="SUPFAM" id="SSF56112">
    <property type="entry name" value="Protein kinase-like (PK-like)"/>
    <property type="match status" value="1"/>
</dbReference>
<evidence type="ECO:0000256" key="11">
    <source>
        <dbReference type="ARBA" id="ARBA00022842"/>
    </source>
</evidence>
<evidence type="ECO:0000256" key="15">
    <source>
        <dbReference type="ARBA" id="ARBA00047462"/>
    </source>
</evidence>
<keyword evidence="8 16" id="KW-0547">Nucleotide-binding</keyword>
<gene>
    <name evidence="21" type="primary">Pkg21D</name>
    <name evidence="21" type="ORF">SPIL2461_LOCUS5394</name>
</gene>
<dbReference type="Gene3D" id="3.30.200.20">
    <property type="entry name" value="Phosphorylase Kinase, domain 1"/>
    <property type="match status" value="1"/>
</dbReference>
<evidence type="ECO:0000259" key="18">
    <source>
        <dbReference type="PROSITE" id="PS50011"/>
    </source>
</evidence>
<keyword evidence="7" id="KW-0808">Transferase</keyword>
<keyword evidence="5" id="KW-0140">cGMP</keyword>
<proteinExistence type="inferred from homology"/>
<keyword evidence="4" id="KW-0723">Serine/threonine-protein kinase</keyword>
<evidence type="ECO:0000313" key="21">
    <source>
        <dbReference type="EMBL" id="CAE7259532.1"/>
    </source>
</evidence>
<keyword evidence="12" id="KW-0142">cGMP-binding</keyword>
<organism evidence="21 22">
    <name type="scientific">Symbiodinium pilosum</name>
    <name type="common">Dinoflagellate</name>
    <dbReference type="NCBI Taxonomy" id="2952"/>
    <lineage>
        <taxon>Eukaryota</taxon>
        <taxon>Sar</taxon>
        <taxon>Alveolata</taxon>
        <taxon>Dinophyceae</taxon>
        <taxon>Suessiales</taxon>
        <taxon>Symbiodiniaceae</taxon>
        <taxon>Symbiodinium</taxon>
    </lineage>
</organism>
<feature type="domain" description="Cyclic nucleotide-binding" evidence="19">
    <location>
        <begin position="234"/>
        <end position="313"/>
    </location>
</feature>
<comment type="catalytic activity">
    <reaction evidence="15">
        <text>L-seryl-[protein] + ATP = O-phospho-L-seryl-[protein] + ADP + H(+)</text>
        <dbReference type="Rhea" id="RHEA:17989"/>
        <dbReference type="Rhea" id="RHEA-COMP:9863"/>
        <dbReference type="Rhea" id="RHEA-COMP:11604"/>
        <dbReference type="ChEBI" id="CHEBI:15378"/>
        <dbReference type="ChEBI" id="CHEBI:29999"/>
        <dbReference type="ChEBI" id="CHEBI:30616"/>
        <dbReference type="ChEBI" id="CHEBI:83421"/>
        <dbReference type="ChEBI" id="CHEBI:456216"/>
        <dbReference type="EC" id="2.7.11.12"/>
    </reaction>
</comment>
<dbReference type="SMART" id="SM00220">
    <property type="entry name" value="S_TKc"/>
    <property type="match status" value="1"/>
</dbReference>
<evidence type="ECO:0000256" key="14">
    <source>
        <dbReference type="ARBA" id="ARBA00047298"/>
    </source>
</evidence>
<feature type="domain" description="Cyclic nucleotide-binding" evidence="19">
    <location>
        <begin position="503"/>
        <end position="602"/>
    </location>
</feature>
<name>A0A812MCK0_SYMPI</name>
<dbReference type="InterPro" id="IPR018490">
    <property type="entry name" value="cNMP-bd_dom_sf"/>
</dbReference>
<dbReference type="PROSITE" id="PS50011">
    <property type="entry name" value="PROTEIN_KINASE_DOM"/>
    <property type="match status" value="1"/>
</dbReference>
<feature type="domain" description="AGC-kinase C-terminal" evidence="20">
    <location>
        <begin position="880"/>
        <end position="935"/>
    </location>
</feature>
<feature type="binding site" evidence="16">
    <location>
        <position position="659"/>
    </location>
    <ligand>
        <name>ATP</name>
        <dbReference type="ChEBI" id="CHEBI:30616"/>
    </ligand>
</feature>
<evidence type="ECO:0000256" key="16">
    <source>
        <dbReference type="PROSITE-ProRule" id="PRU10141"/>
    </source>
</evidence>
<dbReference type="AlphaFoldDB" id="A0A812MCK0"/>
<evidence type="ECO:0000256" key="12">
    <source>
        <dbReference type="ARBA" id="ARBA00022992"/>
    </source>
</evidence>
<evidence type="ECO:0000256" key="10">
    <source>
        <dbReference type="ARBA" id="ARBA00022840"/>
    </source>
</evidence>
<dbReference type="EMBL" id="CAJNIZ010007602">
    <property type="protein sequence ID" value="CAE7259532.1"/>
    <property type="molecule type" value="Genomic_DNA"/>
</dbReference>
<evidence type="ECO:0000256" key="17">
    <source>
        <dbReference type="SAM" id="MobiDB-lite"/>
    </source>
</evidence>
<dbReference type="PROSITE" id="PS51285">
    <property type="entry name" value="AGC_KINASE_CTER"/>
    <property type="match status" value="1"/>
</dbReference>
<dbReference type="Pfam" id="PF00069">
    <property type="entry name" value="Pkinase"/>
    <property type="match status" value="1"/>
</dbReference>
<keyword evidence="22" id="KW-1185">Reference proteome</keyword>
<dbReference type="PROSITE" id="PS00108">
    <property type="entry name" value="PROTEIN_KINASE_ST"/>
    <property type="match status" value="1"/>
</dbReference>
<dbReference type="InterPro" id="IPR000595">
    <property type="entry name" value="cNMP-bd_dom"/>
</dbReference>
<evidence type="ECO:0000256" key="8">
    <source>
        <dbReference type="ARBA" id="ARBA00022741"/>
    </source>
</evidence>